<keyword evidence="1" id="KW-0812">Transmembrane</keyword>
<dbReference type="EMBL" id="MDEG01000001">
    <property type="protein sequence ID" value="PPU99849.1"/>
    <property type="molecule type" value="Genomic_DNA"/>
</dbReference>
<dbReference type="RefSeq" id="WP_104557698.1">
    <property type="nucleotide sequence ID" value="NZ_CP043476.1"/>
</dbReference>
<dbReference type="PROSITE" id="PS51318">
    <property type="entry name" value="TAT"/>
    <property type="match status" value="1"/>
</dbReference>
<keyword evidence="1" id="KW-1133">Transmembrane helix</keyword>
<proteinExistence type="predicted"/>
<dbReference type="AlphaFoldDB" id="A0A2S7F3J0"/>
<gene>
    <name evidence="2" type="ORF">XhyaCFBP1156_01450</name>
</gene>
<accession>A0A2S7F3J0</accession>
<reference evidence="3" key="1">
    <citation type="submission" date="2016-08" db="EMBL/GenBank/DDBJ databases">
        <authorList>
            <person name="Merda D."/>
            <person name="Briand M."/>
            <person name="Taghouti G."/>
            <person name="Carrere S."/>
            <person name="Gouzy J."/>
            <person name="Portier P."/>
            <person name="Jacques M.-A."/>
            <person name="Fischer-Le Saux M."/>
        </authorList>
    </citation>
    <scope>NUCLEOTIDE SEQUENCE [LARGE SCALE GENOMIC DNA]</scope>
    <source>
        <strain evidence="3">CFBP1156</strain>
    </source>
</reference>
<comment type="caution">
    <text evidence="2">The sequence shown here is derived from an EMBL/GenBank/DDBJ whole genome shotgun (WGS) entry which is preliminary data.</text>
</comment>
<keyword evidence="3" id="KW-1185">Reference proteome</keyword>
<evidence type="ECO:0000313" key="3">
    <source>
        <dbReference type="Proteomes" id="UP000238261"/>
    </source>
</evidence>
<evidence type="ECO:0000256" key="1">
    <source>
        <dbReference type="SAM" id="Phobius"/>
    </source>
</evidence>
<sequence>MATRRAFIQGVLATSTAAIIGSVPMIIAESQANRRRFHSVLVDARFHQCLAFGAAAARLGERVHSFKADLNDFWVDNIERAAPGKGFAIAGMTTHSALFCLAQLGDPRINKIVLMTRHASVAGVCRHEIHAAPPLVAAADALLAGDDWPTRSAQLAIACARQAQPVASSFLDGPGANARERDTLVSWAIVPVDRPTPWAQSFGSFS</sequence>
<feature type="transmembrane region" description="Helical" evidence="1">
    <location>
        <begin position="6"/>
        <end position="28"/>
    </location>
</feature>
<dbReference type="InterPro" id="IPR006311">
    <property type="entry name" value="TAT_signal"/>
</dbReference>
<organism evidence="2 3">
    <name type="scientific">Xanthomonas hyacinthi</name>
    <dbReference type="NCBI Taxonomy" id="56455"/>
    <lineage>
        <taxon>Bacteria</taxon>
        <taxon>Pseudomonadati</taxon>
        <taxon>Pseudomonadota</taxon>
        <taxon>Gammaproteobacteria</taxon>
        <taxon>Lysobacterales</taxon>
        <taxon>Lysobacteraceae</taxon>
        <taxon>Xanthomonas</taxon>
    </lineage>
</organism>
<keyword evidence="1" id="KW-0472">Membrane</keyword>
<name>A0A2S7F3J0_9XANT</name>
<dbReference type="Proteomes" id="UP000238261">
    <property type="component" value="Unassembled WGS sequence"/>
</dbReference>
<evidence type="ECO:0000313" key="2">
    <source>
        <dbReference type="EMBL" id="PPU99849.1"/>
    </source>
</evidence>
<protein>
    <submittedName>
        <fullName evidence="2">Uncharacterized protein</fullName>
    </submittedName>
</protein>